<dbReference type="Proteomes" id="UP000009131">
    <property type="component" value="Unassembled WGS sequence"/>
</dbReference>
<sequence length="462" mass="50768">MAESQPLLSGPSSVPAGPTYTHSLYPIVNDPFSAENRLEARRRARSRFLKSLLAGLAVWAVTAVIISVLSFGERDWWDRRHQRENLPDEAPSPPRADGHAVKCNGWGDELSDSYHLPDGYYARVARFELSVKPDDLIFLKGTGAFSNGAVDFALDDDLSVDHVTVKVEAQYNDPRLLKLANVCQMTKRSSDEDYVHGRESGIGLYTPLLDSDFPGEQLWFRVHYRLSPRLASLAGLVVSAPVMRITGDLPTLLFDRVDLQSNDANIDWARLNGHSVRLLSSNGALRGDYNVSQSLSLRTTNGAIDVAVSLFPVRKLHKRLPGPPPTIESSTDLSSTVIATTTNGMIDLRYIAHPVGQELHSLVSSTNGKASVSHRPTFEGDFELSTSWGSAVLSGPDSQSDPSGDKRERVLDVRRRDTGISSSIITGSVYWSDHDAHRDRNARDRGDTKVKTSLGAASLHFQ</sequence>
<evidence type="ECO:0000313" key="4">
    <source>
        <dbReference type="Proteomes" id="UP000009131"/>
    </source>
</evidence>
<reference evidence="3 4" key="2">
    <citation type="journal article" date="2012" name="Open Biol.">
        <title>Characteristics of nucleosomes and linker DNA regions on the genome of the basidiomycete Mixia osmundae revealed by mono- and dinucleosome mapping.</title>
        <authorList>
            <person name="Nishida H."/>
            <person name="Kondo S."/>
            <person name="Matsumoto T."/>
            <person name="Suzuki Y."/>
            <person name="Yoshikawa H."/>
            <person name="Taylor T.D."/>
            <person name="Sugiyama J."/>
        </authorList>
    </citation>
    <scope>NUCLEOTIDE SEQUENCE [LARGE SCALE GENOMIC DNA]</scope>
    <source>
        <strain evidence="4">CBS 9802 / IAM 14324 / JCM 22182 / KY 12970</strain>
    </source>
</reference>
<keyword evidence="2" id="KW-1133">Transmembrane helix</keyword>
<evidence type="ECO:0008006" key="5">
    <source>
        <dbReference type="Google" id="ProtNLM"/>
    </source>
</evidence>
<comment type="caution">
    <text evidence="3">The sequence shown here is derived from an EMBL/GenBank/DDBJ whole genome shotgun (WGS) entry which is preliminary data.</text>
</comment>
<dbReference type="OMA" id="NDANIDW"/>
<dbReference type="InParanoid" id="G7DWJ6"/>
<dbReference type="OrthoDB" id="5570013at2759"/>
<evidence type="ECO:0000313" key="3">
    <source>
        <dbReference type="EMBL" id="GAA94956.1"/>
    </source>
</evidence>
<name>G7DWJ6_MIXOS</name>
<organism evidence="3 4">
    <name type="scientific">Mixia osmundae (strain CBS 9802 / IAM 14324 / JCM 22182 / KY 12970)</name>
    <dbReference type="NCBI Taxonomy" id="764103"/>
    <lineage>
        <taxon>Eukaryota</taxon>
        <taxon>Fungi</taxon>
        <taxon>Dikarya</taxon>
        <taxon>Basidiomycota</taxon>
        <taxon>Pucciniomycotina</taxon>
        <taxon>Mixiomycetes</taxon>
        <taxon>Mixiales</taxon>
        <taxon>Mixiaceae</taxon>
        <taxon>Mixia</taxon>
    </lineage>
</organism>
<keyword evidence="4" id="KW-1185">Reference proteome</keyword>
<protein>
    <recommendedName>
        <fullName evidence="5">Adhesin domain-containing protein</fullName>
    </recommendedName>
</protein>
<feature type="compositionally biased region" description="Basic and acidic residues" evidence="1">
    <location>
        <begin position="438"/>
        <end position="450"/>
    </location>
</feature>
<dbReference type="RefSeq" id="XP_014565931.1">
    <property type="nucleotide sequence ID" value="XM_014710445.1"/>
</dbReference>
<dbReference type="HOGENOM" id="CLU_502607_0_0_1"/>
<accession>G7DWJ6</accession>
<feature type="transmembrane region" description="Helical" evidence="2">
    <location>
        <begin position="51"/>
        <end position="72"/>
    </location>
</feature>
<dbReference type="STRING" id="764103.G7DWJ6"/>
<keyword evidence="2" id="KW-0812">Transmembrane</keyword>
<evidence type="ECO:0000256" key="2">
    <source>
        <dbReference type="SAM" id="Phobius"/>
    </source>
</evidence>
<gene>
    <name evidence="3" type="primary">Mo01611</name>
    <name evidence="3" type="ORF">E5Q_01611</name>
</gene>
<dbReference type="AlphaFoldDB" id="G7DWJ6"/>
<proteinExistence type="predicted"/>
<dbReference type="EMBL" id="BABT02000052">
    <property type="protein sequence ID" value="GAA94956.1"/>
    <property type="molecule type" value="Genomic_DNA"/>
</dbReference>
<feature type="compositionally biased region" description="Basic and acidic residues" evidence="1">
    <location>
        <begin position="403"/>
        <end position="414"/>
    </location>
</feature>
<keyword evidence="2" id="KW-0472">Membrane</keyword>
<dbReference type="eggNOG" id="ENOG502R2H8">
    <property type="taxonomic scope" value="Eukaryota"/>
</dbReference>
<feature type="region of interest" description="Disordered" evidence="1">
    <location>
        <begin position="391"/>
        <end position="414"/>
    </location>
</feature>
<evidence type="ECO:0000256" key="1">
    <source>
        <dbReference type="SAM" id="MobiDB-lite"/>
    </source>
</evidence>
<reference evidence="3 4" key="1">
    <citation type="journal article" date="2011" name="J. Gen. Appl. Microbiol.">
        <title>Draft genome sequencing of the enigmatic basidiomycete Mixia osmundae.</title>
        <authorList>
            <person name="Nishida H."/>
            <person name="Nagatsuka Y."/>
            <person name="Sugiyama J."/>
        </authorList>
    </citation>
    <scope>NUCLEOTIDE SEQUENCE [LARGE SCALE GENOMIC DNA]</scope>
    <source>
        <strain evidence="4">CBS 9802 / IAM 14324 / JCM 22182 / KY 12970</strain>
    </source>
</reference>
<feature type="region of interest" description="Disordered" evidence="1">
    <location>
        <begin position="438"/>
        <end position="462"/>
    </location>
</feature>